<dbReference type="Proteomes" id="UP000076420">
    <property type="component" value="Unassembled WGS sequence"/>
</dbReference>
<feature type="transmembrane region" description="Helical" evidence="8">
    <location>
        <begin position="153"/>
        <end position="172"/>
    </location>
</feature>
<evidence type="ECO:0000256" key="7">
    <source>
        <dbReference type="ARBA" id="ARBA00023224"/>
    </source>
</evidence>
<dbReference type="EnsemblMetazoa" id="BGLB020354-RA">
    <property type="protein sequence ID" value="BGLB020354-PA"/>
    <property type="gene ID" value="BGLB020354"/>
</dbReference>
<protein>
    <recommendedName>
        <fullName evidence="9">G-protein coupled receptors family 1 profile domain-containing protein</fullName>
    </recommendedName>
</protein>
<feature type="transmembrane region" description="Helical" evidence="8">
    <location>
        <begin position="31"/>
        <end position="55"/>
    </location>
</feature>
<evidence type="ECO:0000256" key="3">
    <source>
        <dbReference type="ARBA" id="ARBA00022989"/>
    </source>
</evidence>
<keyword evidence="5 8" id="KW-0472">Membrane</keyword>
<feature type="transmembrane region" description="Helical" evidence="8">
    <location>
        <begin position="207"/>
        <end position="227"/>
    </location>
</feature>
<reference evidence="10" key="1">
    <citation type="submission" date="2020-05" db="UniProtKB">
        <authorList>
            <consortium name="EnsemblMetazoa"/>
        </authorList>
    </citation>
    <scope>IDENTIFICATION</scope>
    <source>
        <strain evidence="10">BB02</strain>
    </source>
</reference>
<dbReference type="CDD" id="cd00637">
    <property type="entry name" value="7tm_classA_rhodopsin-like"/>
    <property type="match status" value="1"/>
</dbReference>
<dbReference type="GO" id="GO:0004930">
    <property type="term" value="F:G protein-coupled receptor activity"/>
    <property type="evidence" value="ECO:0007669"/>
    <property type="project" value="UniProtKB-KW"/>
</dbReference>
<evidence type="ECO:0000256" key="1">
    <source>
        <dbReference type="ARBA" id="ARBA00004141"/>
    </source>
</evidence>
<dbReference type="PRINTS" id="PR00237">
    <property type="entry name" value="GPCRRHODOPSN"/>
</dbReference>
<dbReference type="SUPFAM" id="SSF81321">
    <property type="entry name" value="Family A G protein-coupled receptor-like"/>
    <property type="match status" value="1"/>
</dbReference>
<evidence type="ECO:0000256" key="4">
    <source>
        <dbReference type="ARBA" id="ARBA00023040"/>
    </source>
</evidence>
<evidence type="ECO:0000313" key="10">
    <source>
        <dbReference type="EnsemblMetazoa" id="BGLB020354-PA"/>
    </source>
</evidence>
<dbReference type="PANTHER" id="PTHR24238:SF47">
    <property type="entry name" value="ECDYSTEROIDS_DOPAMINE RECEPTOR-RELATED"/>
    <property type="match status" value="1"/>
</dbReference>
<organism evidence="10 11">
    <name type="scientific">Biomphalaria glabrata</name>
    <name type="common">Bloodfluke planorb</name>
    <name type="synonym">Freshwater snail</name>
    <dbReference type="NCBI Taxonomy" id="6526"/>
    <lineage>
        <taxon>Eukaryota</taxon>
        <taxon>Metazoa</taxon>
        <taxon>Spiralia</taxon>
        <taxon>Lophotrochozoa</taxon>
        <taxon>Mollusca</taxon>
        <taxon>Gastropoda</taxon>
        <taxon>Heterobranchia</taxon>
        <taxon>Euthyneura</taxon>
        <taxon>Panpulmonata</taxon>
        <taxon>Hygrophila</taxon>
        <taxon>Lymnaeoidea</taxon>
        <taxon>Planorbidae</taxon>
        <taxon>Biomphalaria</taxon>
    </lineage>
</organism>
<keyword evidence="7" id="KW-0807">Transducer</keyword>
<dbReference type="InterPro" id="IPR017452">
    <property type="entry name" value="GPCR_Rhodpsn_7TM"/>
</dbReference>
<accession>A0A2C9KJG3</accession>
<feature type="transmembrane region" description="Helical" evidence="8">
    <location>
        <begin position="67"/>
        <end position="87"/>
    </location>
</feature>
<evidence type="ECO:0000259" key="9">
    <source>
        <dbReference type="PROSITE" id="PS50262"/>
    </source>
</evidence>
<evidence type="ECO:0000256" key="6">
    <source>
        <dbReference type="ARBA" id="ARBA00023170"/>
    </source>
</evidence>
<keyword evidence="2 8" id="KW-0812">Transmembrane</keyword>
<sequence length="251" mass="28011">MSSRCNVSTNYTPEEIQEYLAALQHESTLDFIPALVFLSLLIVVGIAGNTLVLVVYKTKMTRTLRVLIIHLAFFDLLADILVIPGEIYDMFHVWNFKLPTVCKIRRFYSATFIISSALILVAIATASIKFSMTRYKVVCGSLGNHLTLAQTKLLSIAIVMVSSLIATPYAIIQGSQTVKTPDPLITGSFCQVDDSYTKTIWPTVNSIAWLVMFIFCSLLIVKCYVCIGKTTWKQTGLCARNRKSAFRRDSS</sequence>
<evidence type="ECO:0000313" key="11">
    <source>
        <dbReference type="Proteomes" id="UP000076420"/>
    </source>
</evidence>
<keyword evidence="3 8" id="KW-1133">Transmembrane helix</keyword>
<dbReference type="Gene3D" id="1.20.1070.10">
    <property type="entry name" value="Rhodopsin 7-helix transmembrane proteins"/>
    <property type="match status" value="1"/>
</dbReference>
<dbReference type="PANTHER" id="PTHR24238">
    <property type="entry name" value="G-PROTEIN COUPLED RECEPTOR"/>
    <property type="match status" value="1"/>
</dbReference>
<evidence type="ECO:0000256" key="2">
    <source>
        <dbReference type="ARBA" id="ARBA00022692"/>
    </source>
</evidence>
<dbReference type="AlphaFoldDB" id="A0A2C9KJG3"/>
<gene>
    <name evidence="10" type="primary">106069031</name>
</gene>
<dbReference type="GO" id="GO:0016020">
    <property type="term" value="C:membrane"/>
    <property type="evidence" value="ECO:0007669"/>
    <property type="project" value="UniProtKB-SubCell"/>
</dbReference>
<feature type="domain" description="G-protein coupled receptors family 1 profile" evidence="9">
    <location>
        <begin position="47"/>
        <end position="251"/>
    </location>
</feature>
<name>A0A2C9KJG3_BIOGL</name>
<evidence type="ECO:0000256" key="5">
    <source>
        <dbReference type="ARBA" id="ARBA00023136"/>
    </source>
</evidence>
<dbReference type="VEuPathDB" id="VectorBase:BGLB020354"/>
<proteinExistence type="predicted"/>
<dbReference type="KEGG" id="bgt:106069031"/>
<feature type="transmembrane region" description="Helical" evidence="8">
    <location>
        <begin position="107"/>
        <end position="132"/>
    </location>
</feature>
<comment type="subcellular location">
    <subcellularLocation>
        <location evidence="1">Membrane</location>
        <topology evidence="1">Multi-pass membrane protein</topology>
    </subcellularLocation>
</comment>
<keyword evidence="6" id="KW-0675">Receptor</keyword>
<dbReference type="VEuPathDB" id="VectorBase:BGLAX_041003"/>
<dbReference type="InterPro" id="IPR000276">
    <property type="entry name" value="GPCR_Rhodpsn"/>
</dbReference>
<evidence type="ECO:0000256" key="8">
    <source>
        <dbReference type="SAM" id="Phobius"/>
    </source>
</evidence>
<dbReference type="Pfam" id="PF00001">
    <property type="entry name" value="7tm_1"/>
    <property type="match status" value="1"/>
</dbReference>
<keyword evidence="4" id="KW-0297">G-protein coupled receptor</keyword>
<dbReference type="PROSITE" id="PS50262">
    <property type="entry name" value="G_PROTEIN_RECEP_F1_2"/>
    <property type="match status" value="1"/>
</dbReference>